<dbReference type="KEGG" id="rarg:115738149"/>
<evidence type="ECO:0000313" key="6">
    <source>
        <dbReference type="Proteomes" id="UP000827889"/>
    </source>
</evidence>
<proteinExistence type="inferred from homology"/>
<evidence type="ECO:0000256" key="1">
    <source>
        <dbReference type="ARBA" id="ARBA00009995"/>
    </source>
</evidence>
<dbReference type="Gene3D" id="3.40.50.2000">
    <property type="entry name" value="Glycogen Phosphorylase B"/>
    <property type="match status" value="2"/>
</dbReference>
<dbReference type="PANTHER" id="PTHR48044:SF29">
    <property type="entry name" value="GLYCOSYLTRANSFERASE"/>
    <property type="match status" value="1"/>
</dbReference>
<dbReference type="InterPro" id="IPR058980">
    <property type="entry name" value="Glyco_transf_N"/>
</dbReference>
<reference evidence="7" key="1">
    <citation type="submission" date="2025-08" db="UniProtKB">
        <authorList>
            <consortium name="RefSeq"/>
        </authorList>
    </citation>
    <scope>IDENTIFICATION</scope>
    <source>
        <tissue evidence="7">Leaf</tissue>
    </source>
</reference>
<keyword evidence="3" id="KW-0328">Glycosyltransferase</keyword>
<sequence>MQRSIKVLMLPWLAHGHISPFLELAKRLSTRNFHVYLCSTPVNLSSIKPKISEKHSSSIELVELHLPSLPDLPPHYHTTKGLPPHLMKTLQVAFDMARPGFSDIVNSIGPDLLLYEVLQPWAPEVAKSHGLPAVCFSIIGAALLSFILHVLKNTCNEFPFEAIFLHDYELAKIIKAAEDAQDGGKDGAPRSVERSSNFILLKTFRQLEGKYMDYLSSFSGKKVVPVGPLVEEPSNTEDGDNIIEWLDKREKSSTVLLSFGTEYFLTEKEREEIASGLELSNVNFLWVIRFPVGESMELEEALPEGFLERVRGRGLVIDGWAPQGKILEHPSTGGFVSHCGWGSVMESMKSGVPIIAMPMQFDQPMNTRMVGEVGVRLEVKRNESGDLERLEIAKVIRDVVVEKAGEGVRKKAKEMSDSIRKKGEGELEEVADALVQLCVGYKD</sequence>
<dbReference type="FunFam" id="3.40.50.2000:FF:000060">
    <property type="entry name" value="Glycosyltransferase"/>
    <property type="match status" value="1"/>
</dbReference>
<dbReference type="GeneID" id="115738149"/>
<dbReference type="CDD" id="cd03784">
    <property type="entry name" value="GT1_Gtf-like"/>
    <property type="match status" value="1"/>
</dbReference>
<dbReference type="Pfam" id="PF00201">
    <property type="entry name" value="UDPGT"/>
    <property type="match status" value="1"/>
</dbReference>
<accession>A0A8B8NVI6</accession>
<protein>
    <recommendedName>
        <fullName evidence="4">Glycosyltransferase</fullName>
        <ecNumber evidence="4">2.4.1.-</ecNumber>
    </recommendedName>
</protein>
<name>A0A8B8NVI6_9MYRT</name>
<dbReference type="InterPro" id="IPR002213">
    <property type="entry name" value="UDP_glucos_trans"/>
</dbReference>
<organism evidence="6 7">
    <name type="scientific">Rhodamnia argentea</name>
    <dbReference type="NCBI Taxonomy" id="178133"/>
    <lineage>
        <taxon>Eukaryota</taxon>
        <taxon>Viridiplantae</taxon>
        <taxon>Streptophyta</taxon>
        <taxon>Embryophyta</taxon>
        <taxon>Tracheophyta</taxon>
        <taxon>Spermatophyta</taxon>
        <taxon>Magnoliopsida</taxon>
        <taxon>eudicotyledons</taxon>
        <taxon>Gunneridae</taxon>
        <taxon>Pentapetalae</taxon>
        <taxon>rosids</taxon>
        <taxon>malvids</taxon>
        <taxon>Myrtales</taxon>
        <taxon>Myrtaceae</taxon>
        <taxon>Myrtoideae</taxon>
        <taxon>Myrteae</taxon>
        <taxon>Australasian group</taxon>
        <taxon>Rhodamnia</taxon>
    </lineage>
</organism>
<evidence type="ECO:0000256" key="3">
    <source>
        <dbReference type="RuleBase" id="RU003718"/>
    </source>
</evidence>
<dbReference type="SUPFAM" id="SSF53756">
    <property type="entry name" value="UDP-Glycosyltransferase/glycogen phosphorylase"/>
    <property type="match status" value="1"/>
</dbReference>
<keyword evidence="2 3" id="KW-0808">Transferase</keyword>
<dbReference type="PROSITE" id="PS00375">
    <property type="entry name" value="UDPGT"/>
    <property type="match status" value="1"/>
</dbReference>
<dbReference type="Proteomes" id="UP000827889">
    <property type="component" value="Chromosome 8"/>
</dbReference>
<dbReference type="EC" id="2.4.1.-" evidence="4"/>
<dbReference type="GO" id="GO:0008194">
    <property type="term" value="F:UDP-glycosyltransferase activity"/>
    <property type="evidence" value="ECO:0007669"/>
    <property type="project" value="InterPro"/>
</dbReference>
<dbReference type="RefSeq" id="XP_030526540.1">
    <property type="nucleotide sequence ID" value="XM_030670680.2"/>
</dbReference>
<keyword evidence="6" id="KW-1185">Reference proteome</keyword>
<dbReference type="Pfam" id="PF26168">
    <property type="entry name" value="Glyco_transf_N"/>
    <property type="match status" value="1"/>
</dbReference>
<evidence type="ECO:0000256" key="2">
    <source>
        <dbReference type="ARBA" id="ARBA00022679"/>
    </source>
</evidence>
<comment type="similarity">
    <text evidence="1 3">Belongs to the UDP-glycosyltransferase family.</text>
</comment>
<dbReference type="GO" id="GO:1901137">
    <property type="term" value="P:carbohydrate derivative biosynthetic process"/>
    <property type="evidence" value="ECO:0007669"/>
    <property type="project" value="UniProtKB-ARBA"/>
</dbReference>
<feature type="domain" description="Glycosyltransferase N-terminal" evidence="5">
    <location>
        <begin position="4"/>
        <end position="229"/>
    </location>
</feature>
<evidence type="ECO:0000256" key="4">
    <source>
        <dbReference type="RuleBase" id="RU362057"/>
    </source>
</evidence>
<dbReference type="AlphaFoldDB" id="A0A8B8NVI6"/>
<evidence type="ECO:0000259" key="5">
    <source>
        <dbReference type="Pfam" id="PF26168"/>
    </source>
</evidence>
<gene>
    <name evidence="7" type="primary">LOC115738149</name>
</gene>
<dbReference type="InterPro" id="IPR035595">
    <property type="entry name" value="UDP_glycos_trans_CS"/>
</dbReference>
<dbReference type="PANTHER" id="PTHR48044">
    <property type="entry name" value="GLYCOSYLTRANSFERASE"/>
    <property type="match status" value="1"/>
</dbReference>
<dbReference type="OrthoDB" id="5835829at2759"/>
<evidence type="ECO:0000313" key="7">
    <source>
        <dbReference type="RefSeq" id="XP_030526540.1"/>
    </source>
</evidence>